<dbReference type="RefSeq" id="WP_188554258.1">
    <property type="nucleotide sequence ID" value="NZ_BMGT01000002.1"/>
</dbReference>
<dbReference type="Proteomes" id="UP000647241">
    <property type="component" value="Unassembled WGS sequence"/>
</dbReference>
<dbReference type="GO" id="GO:0016020">
    <property type="term" value="C:membrane"/>
    <property type="evidence" value="ECO:0007669"/>
    <property type="project" value="InterPro"/>
</dbReference>
<comment type="caution">
    <text evidence="4">The sequence shown here is derived from an EMBL/GenBank/DDBJ whole genome shotgun (WGS) entry which is preliminary data.</text>
</comment>
<evidence type="ECO:0000259" key="3">
    <source>
        <dbReference type="PROSITE" id="PS51387"/>
    </source>
</evidence>
<dbReference type="InterPro" id="IPR016166">
    <property type="entry name" value="FAD-bd_PCMH"/>
</dbReference>
<dbReference type="InterPro" id="IPR016171">
    <property type="entry name" value="Vanillyl_alc_oxidase_C-sub2"/>
</dbReference>
<dbReference type="GO" id="GO:0080049">
    <property type="term" value="F:L-gulono-1,4-lactone dehydrogenase activity"/>
    <property type="evidence" value="ECO:0007669"/>
    <property type="project" value="TreeGrafter"/>
</dbReference>
<accession>A0A917HHJ3</accession>
<dbReference type="GO" id="GO:0071949">
    <property type="term" value="F:FAD binding"/>
    <property type="evidence" value="ECO:0007669"/>
    <property type="project" value="InterPro"/>
</dbReference>
<keyword evidence="5" id="KW-1185">Reference proteome</keyword>
<dbReference type="SUPFAM" id="SSF56176">
    <property type="entry name" value="FAD-binding/transporter-associated domain-like"/>
    <property type="match status" value="1"/>
</dbReference>
<dbReference type="GO" id="GO:0003885">
    <property type="term" value="F:D-arabinono-1,4-lactone oxidase activity"/>
    <property type="evidence" value="ECO:0007669"/>
    <property type="project" value="InterPro"/>
</dbReference>
<feature type="domain" description="FAD-binding PCMH-type" evidence="3">
    <location>
        <begin position="42"/>
        <end position="207"/>
    </location>
</feature>
<dbReference type="PIRSF" id="PIRSF000136">
    <property type="entry name" value="LGO_GLO"/>
    <property type="match status" value="1"/>
</dbReference>
<keyword evidence="2" id="KW-0560">Oxidoreductase</keyword>
<keyword evidence="1" id="KW-0274">FAD</keyword>
<evidence type="ECO:0000256" key="2">
    <source>
        <dbReference type="ARBA" id="ARBA00023002"/>
    </source>
</evidence>
<dbReference type="PANTHER" id="PTHR43762:SF1">
    <property type="entry name" value="D-ARABINONO-1,4-LACTONE OXIDASE"/>
    <property type="match status" value="1"/>
</dbReference>
<name>A0A917HHJ3_9BACT</name>
<gene>
    <name evidence="4" type="ORF">GCM10011585_23120</name>
</gene>
<dbReference type="InterPro" id="IPR010031">
    <property type="entry name" value="FAD_lactone_oxidase-like"/>
</dbReference>
<evidence type="ECO:0000313" key="5">
    <source>
        <dbReference type="Proteomes" id="UP000647241"/>
    </source>
</evidence>
<dbReference type="Gene3D" id="3.30.70.2530">
    <property type="match status" value="1"/>
</dbReference>
<dbReference type="PROSITE" id="PS51387">
    <property type="entry name" value="FAD_PCMH"/>
    <property type="match status" value="1"/>
</dbReference>
<reference evidence="4" key="2">
    <citation type="submission" date="2020-09" db="EMBL/GenBank/DDBJ databases">
        <authorList>
            <person name="Sun Q."/>
            <person name="Zhou Y."/>
        </authorList>
    </citation>
    <scope>NUCLEOTIDE SEQUENCE</scope>
    <source>
        <strain evidence="4">CGMCC 1.12997</strain>
    </source>
</reference>
<proteinExistence type="predicted"/>
<reference evidence="4" key="1">
    <citation type="journal article" date="2014" name="Int. J. Syst. Evol. Microbiol.">
        <title>Complete genome sequence of Corynebacterium casei LMG S-19264T (=DSM 44701T), isolated from a smear-ripened cheese.</title>
        <authorList>
            <consortium name="US DOE Joint Genome Institute (JGI-PGF)"/>
            <person name="Walter F."/>
            <person name="Albersmeier A."/>
            <person name="Kalinowski J."/>
            <person name="Ruckert C."/>
        </authorList>
    </citation>
    <scope>NUCLEOTIDE SEQUENCE</scope>
    <source>
        <strain evidence="4">CGMCC 1.12997</strain>
    </source>
</reference>
<dbReference type="InterPro" id="IPR016169">
    <property type="entry name" value="FAD-bd_PCMH_sub2"/>
</dbReference>
<dbReference type="Pfam" id="PF04030">
    <property type="entry name" value="ALO"/>
    <property type="match status" value="1"/>
</dbReference>
<protein>
    <submittedName>
        <fullName evidence="4">Xylitol oxidase</fullName>
    </submittedName>
</protein>
<dbReference type="Gene3D" id="3.30.70.2520">
    <property type="match status" value="1"/>
</dbReference>
<dbReference type="Pfam" id="PF01565">
    <property type="entry name" value="FAD_binding_4"/>
    <property type="match status" value="1"/>
</dbReference>
<dbReference type="AlphaFoldDB" id="A0A917HHJ3"/>
<evidence type="ECO:0000313" key="4">
    <source>
        <dbReference type="EMBL" id="GGG79193.1"/>
    </source>
</evidence>
<evidence type="ECO:0000256" key="1">
    <source>
        <dbReference type="ARBA" id="ARBA00022827"/>
    </source>
</evidence>
<sequence>MNKREFLKSTGAIITGTMLSRIAPAETTAPDAAHRTNWSGNLTYHTDHLLQPKTVEETQQAVKSCTKLRALGARHSFNTIADSNFNQISVKALQNMSVDAKARTVTVGGGVTYGALSPWLDAQGFAVHNLASLPHVSVAGACATATHGSGNKNGNLSTAVAAVEIVTADGNIVHISRATDGDQLLGAAVALGGLGVITNTTLNVIPRFDMAQVVYENLSFDQLEHNLEAIFGSGYSVSLFTDWQKNRATQVWIKSRLAPGGKADMPAEFYGATLAKQKLHPITGASAINCTEQQGIPGPWYERMPHFRMNFTPSSGNELQTEYFVPRDKGYAAIRSVEELRDHITPHLFVTEFRTIASDNIWMSTCHNRDAMTIHFTWKPEWPAVKKILPLIEAKLAPFDARPHWAKMFTMQPSHIQKLYEKLPDYQAMLKHYDPNGKFRNDFLNTNLFSA</sequence>
<keyword evidence="1" id="KW-0285">Flavoprotein</keyword>
<dbReference type="PANTHER" id="PTHR43762">
    <property type="entry name" value="L-GULONOLACTONE OXIDASE"/>
    <property type="match status" value="1"/>
</dbReference>
<dbReference type="Gene3D" id="3.30.465.10">
    <property type="match status" value="1"/>
</dbReference>
<dbReference type="InterPro" id="IPR006094">
    <property type="entry name" value="Oxid_FAD_bind_N"/>
</dbReference>
<organism evidence="4 5">
    <name type="scientific">Edaphobacter dinghuensis</name>
    <dbReference type="NCBI Taxonomy" id="1560005"/>
    <lineage>
        <taxon>Bacteria</taxon>
        <taxon>Pseudomonadati</taxon>
        <taxon>Acidobacteriota</taxon>
        <taxon>Terriglobia</taxon>
        <taxon>Terriglobales</taxon>
        <taxon>Acidobacteriaceae</taxon>
        <taxon>Edaphobacter</taxon>
    </lineage>
</organism>
<dbReference type="InterPro" id="IPR007173">
    <property type="entry name" value="ALO_C"/>
</dbReference>
<dbReference type="Gene3D" id="3.30.43.10">
    <property type="entry name" value="Uridine Diphospho-n-acetylenolpyruvylglucosamine Reductase, domain 2"/>
    <property type="match status" value="1"/>
</dbReference>
<dbReference type="InterPro" id="IPR036318">
    <property type="entry name" value="FAD-bd_PCMH-like_sf"/>
</dbReference>
<dbReference type="EMBL" id="BMGT01000002">
    <property type="protein sequence ID" value="GGG79193.1"/>
    <property type="molecule type" value="Genomic_DNA"/>
</dbReference>
<dbReference type="Gene3D" id="1.10.45.10">
    <property type="entry name" value="Vanillyl-alcohol Oxidase, Chain A, domain 4"/>
    <property type="match status" value="1"/>
</dbReference>
<dbReference type="InterPro" id="IPR016167">
    <property type="entry name" value="FAD-bd_PCMH_sub1"/>
</dbReference>